<feature type="non-terminal residue" evidence="1">
    <location>
        <position position="1"/>
    </location>
</feature>
<evidence type="ECO:0008006" key="3">
    <source>
        <dbReference type="Google" id="ProtNLM"/>
    </source>
</evidence>
<dbReference type="EMBL" id="BTSY01000004">
    <property type="protein sequence ID" value="GMT21694.1"/>
    <property type="molecule type" value="Genomic_DNA"/>
</dbReference>
<proteinExistence type="predicted"/>
<dbReference type="AlphaFoldDB" id="A0AAV5VQ71"/>
<dbReference type="SUPFAM" id="SSF55729">
    <property type="entry name" value="Acyl-CoA N-acyltransferases (Nat)"/>
    <property type="match status" value="1"/>
</dbReference>
<dbReference type="Proteomes" id="UP001432322">
    <property type="component" value="Unassembled WGS sequence"/>
</dbReference>
<gene>
    <name evidence="1" type="ORF">PFISCL1PPCAC_12991</name>
</gene>
<reference evidence="1" key="1">
    <citation type="submission" date="2023-10" db="EMBL/GenBank/DDBJ databases">
        <title>Genome assembly of Pristionchus species.</title>
        <authorList>
            <person name="Yoshida K."/>
            <person name="Sommer R.J."/>
        </authorList>
    </citation>
    <scope>NUCLEOTIDE SEQUENCE</scope>
    <source>
        <strain evidence="1">RS5133</strain>
    </source>
</reference>
<name>A0AAV5VQ71_9BILA</name>
<dbReference type="PANTHER" id="PTHR20905">
    <property type="entry name" value="N-ACETYLTRANSFERASE-RELATED"/>
    <property type="match status" value="1"/>
</dbReference>
<dbReference type="Gene3D" id="3.40.630.30">
    <property type="match status" value="1"/>
</dbReference>
<dbReference type="InterPro" id="IPR016181">
    <property type="entry name" value="Acyl_CoA_acyltransferase"/>
</dbReference>
<dbReference type="PANTHER" id="PTHR20905:SF30">
    <property type="entry name" value="N-ACETYLTRANSFERASE DOMAIN-CONTAINING PROTEIN"/>
    <property type="match status" value="1"/>
</dbReference>
<evidence type="ECO:0000313" key="2">
    <source>
        <dbReference type="Proteomes" id="UP001432322"/>
    </source>
</evidence>
<keyword evidence="2" id="KW-1185">Reference proteome</keyword>
<dbReference type="CDD" id="cd04301">
    <property type="entry name" value="NAT_SF"/>
    <property type="match status" value="1"/>
</dbReference>
<organism evidence="1 2">
    <name type="scientific">Pristionchus fissidentatus</name>
    <dbReference type="NCBI Taxonomy" id="1538716"/>
    <lineage>
        <taxon>Eukaryota</taxon>
        <taxon>Metazoa</taxon>
        <taxon>Ecdysozoa</taxon>
        <taxon>Nematoda</taxon>
        <taxon>Chromadorea</taxon>
        <taxon>Rhabditida</taxon>
        <taxon>Rhabditina</taxon>
        <taxon>Diplogasteromorpha</taxon>
        <taxon>Diplogasteroidea</taxon>
        <taxon>Neodiplogasteridae</taxon>
        <taxon>Pristionchus</taxon>
    </lineage>
</organism>
<sequence length="96" mass="11058">QVLRREITFVHKDHQRQGIAQHLVHLGLDFDQLRDSGFDGIMSQASSIANQTLLSKNGYEELAKSDRKDYVWSNGQPVEFPDATRETKTVYLNLRK</sequence>
<accession>A0AAV5VQ71</accession>
<evidence type="ECO:0000313" key="1">
    <source>
        <dbReference type="EMBL" id="GMT21694.1"/>
    </source>
</evidence>
<comment type="caution">
    <text evidence="1">The sequence shown here is derived from an EMBL/GenBank/DDBJ whole genome shotgun (WGS) entry which is preliminary data.</text>
</comment>
<protein>
    <recommendedName>
        <fullName evidence="3">N-acetyltransferase domain-containing protein</fullName>
    </recommendedName>
</protein>
<dbReference type="GO" id="GO:0008080">
    <property type="term" value="F:N-acetyltransferase activity"/>
    <property type="evidence" value="ECO:0007669"/>
    <property type="project" value="TreeGrafter"/>
</dbReference>